<keyword evidence="3 8" id="KW-0597">Phosphoprotein</keyword>
<dbReference type="Gene3D" id="2.60.40.10">
    <property type="entry name" value="Immunoglobulins"/>
    <property type="match status" value="1"/>
</dbReference>
<feature type="domain" description="Histidine kinase" evidence="11">
    <location>
        <begin position="886"/>
        <end position="1119"/>
    </location>
</feature>
<dbReference type="GO" id="GO:0043565">
    <property type="term" value="F:sequence-specific DNA binding"/>
    <property type="evidence" value="ECO:0007669"/>
    <property type="project" value="InterPro"/>
</dbReference>
<organism evidence="13 14">
    <name type="scientific">Rhabdobacter roseus</name>
    <dbReference type="NCBI Taxonomy" id="1655419"/>
    <lineage>
        <taxon>Bacteria</taxon>
        <taxon>Pseudomonadati</taxon>
        <taxon>Bacteroidota</taxon>
        <taxon>Cytophagia</taxon>
        <taxon>Cytophagales</taxon>
        <taxon>Cytophagaceae</taxon>
        <taxon>Rhabdobacter</taxon>
    </lineage>
</organism>
<dbReference type="SMART" id="SM00342">
    <property type="entry name" value="HTH_ARAC"/>
    <property type="match status" value="1"/>
</dbReference>
<evidence type="ECO:0000256" key="2">
    <source>
        <dbReference type="ARBA" id="ARBA00012438"/>
    </source>
</evidence>
<dbReference type="InterPro" id="IPR013783">
    <property type="entry name" value="Ig-like_fold"/>
</dbReference>
<gene>
    <name evidence="13" type="ORF">HNQ92_000837</name>
</gene>
<feature type="domain" description="Response regulatory" evidence="12">
    <location>
        <begin position="1164"/>
        <end position="1279"/>
    </location>
</feature>
<dbReference type="InterPro" id="IPR003661">
    <property type="entry name" value="HisK_dim/P_dom"/>
</dbReference>
<evidence type="ECO:0000256" key="5">
    <source>
        <dbReference type="ARBA" id="ARBA00022777"/>
    </source>
</evidence>
<dbReference type="CDD" id="cd00082">
    <property type="entry name" value="HisKA"/>
    <property type="match status" value="1"/>
</dbReference>
<dbReference type="PANTHER" id="PTHR43547:SF2">
    <property type="entry name" value="HYBRID SIGNAL TRANSDUCTION HISTIDINE KINASE C"/>
    <property type="match status" value="1"/>
</dbReference>
<dbReference type="PROSITE" id="PS50110">
    <property type="entry name" value="RESPONSE_REGULATORY"/>
    <property type="match status" value="1"/>
</dbReference>
<dbReference type="Gene3D" id="2.130.10.10">
    <property type="entry name" value="YVTN repeat-like/Quinoprotein amine dehydrogenase"/>
    <property type="match status" value="3"/>
</dbReference>
<dbReference type="Pfam" id="PF07494">
    <property type="entry name" value="Reg_prop"/>
    <property type="match status" value="5"/>
</dbReference>
<dbReference type="InterPro" id="IPR011123">
    <property type="entry name" value="Y_Y_Y"/>
</dbReference>
<dbReference type="GO" id="GO:0003700">
    <property type="term" value="F:DNA-binding transcription factor activity"/>
    <property type="evidence" value="ECO:0007669"/>
    <property type="project" value="InterPro"/>
</dbReference>
<dbReference type="SMART" id="SM00448">
    <property type="entry name" value="REC"/>
    <property type="match status" value="1"/>
</dbReference>
<dbReference type="Pfam" id="PF00512">
    <property type="entry name" value="HisKA"/>
    <property type="match status" value="1"/>
</dbReference>
<dbReference type="SMART" id="SM00388">
    <property type="entry name" value="HisKA"/>
    <property type="match status" value="1"/>
</dbReference>
<accession>A0A840TF24</accession>
<dbReference type="InterPro" id="IPR036097">
    <property type="entry name" value="HisK_dim/P_sf"/>
</dbReference>
<evidence type="ECO:0000256" key="8">
    <source>
        <dbReference type="PROSITE-ProRule" id="PRU00169"/>
    </source>
</evidence>
<keyword evidence="4" id="KW-0808">Transferase</keyword>
<dbReference type="Pfam" id="PF00072">
    <property type="entry name" value="Response_reg"/>
    <property type="match status" value="1"/>
</dbReference>
<keyword evidence="14" id="KW-1185">Reference proteome</keyword>
<dbReference type="Gene3D" id="1.10.10.60">
    <property type="entry name" value="Homeodomain-like"/>
    <property type="match status" value="2"/>
</dbReference>
<reference evidence="13 14" key="1">
    <citation type="submission" date="2020-08" db="EMBL/GenBank/DDBJ databases">
        <title>Genomic Encyclopedia of Type Strains, Phase IV (KMG-IV): sequencing the most valuable type-strain genomes for metagenomic binning, comparative biology and taxonomic classification.</title>
        <authorList>
            <person name="Goeker M."/>
        </authorList>
    </citation>
    <scope>NUCLEOTIDE SEQUENCE [LARGE SCALE GENOMIC DNA]</scope>
    <source>
        <strain evidence="13 14">DSM 105074</strain>
    </source>
</reference>
<dbReference type="FunFam" id="3.30.565.10:FF:000006">
    <property type="entry name" value="Sensor histidine kinase WalK"/>
    <property type="match status" value="1"/>
</dbReference>
<sequence>MKWVIQHIIFLLGTCLVSVTGFAQAEFNQFRFEHITVNQGLPHSDALCVAQDQAGFIWVGTNKGVVRYDGYSLKKYNLPLNDQEGINSNRVRALHVDPNGRLWVGVERAGLYYYDATKDQFAGIRELAGATRFPTLVDHLSHTNVHALCTDSQHRLWVSSQHDGLFALQTDARGALRSMDQIRLATPPHNEPTINRLTPDGQDRIWIGTLGYGLWVFNARHWKTNPTARQATRVASYTATNVRALHFDKRGDLWVGSDGQISWVGAQELRAGPAIRPQALPRSFAGIEKLFLDSFDRLWISTNYGLLLMEAGVSTSTGAPVREQPVRTFLPQDTDPGSINSVRVHDILEDRFHNLWFATSAGGLNQLKLRAKPFGLLRRHMVGQTTVADNYINAIYKDEKANRLWWGTRNGFASYDFSGGTYQNYLSQTLSGTVNGVDVSAVYQAKEGTLWIGTRYSGLYTLSGQSPSALQRLPNQPGVPGWEAASIESIVEDRNGTIWVATFNLGIHAFNRQGKYLYTFDRQNNASPTQQFTMLYAEPDRDILWASTRDAGVLKLQIQEQGLRLLRQFKHEPNNPASLRTNYTWPLLQDKQGTLWIGTIGGGLHRLVPQANGQEVVERYSQWVPETDIESLLMDESGHLWIGGSGLYQFNPTTKQLHQYDVSDGLQSNAFKVGAAYRATDGTMYFGGTNGITFFQPRAVLKNPFPPLVQITGLRVLNEPVGVGDTLSGRVLLPEPLSASQTIKLKASENDFTVEFVGLNYANPQKQQYAYRLEGYNDQWVQTTPDRRMATFANLPAGDYTFHVKASNDDGVWSTEPATLHFTILPPWWKTWWAYLLYTALIGGALYLYHRYEMGQQELKNKLALEQYKVEKEKEMTDTKLQFFTNISHELRTPLTLILGPMEELAMAEGNALQNIKGKMLLMHQQTRKLLDLVNQLLEFRKVETGFVTLRASQENVITFLTEIYLIFKLKAEELGLDYAMKVPNEAIPLYFDRHKLEIVLTNLLSNAFKYTPAGGKIRIRVESVGSPLEPAMFEGGTLQGNYLQLAVSDGGVGMEAEEMDKIFDPYYQASHTGTLRIMGTGVGLSLVKQFVEAHSGQVSVQSERGVGTTFTVRLPFGKDHLTPEHIREEPTPSVVTTDLPAHAATAETPNLMDAMEEKVRSARILLVEDNDELRQYIQQLISPTFEVFLAVDGLDGWEKALDLLPDLMISDIMMPRSNGLELCRKIKQHPKTGHIPVILLTARTAATHELEGLETGADEYMAKPFNPRLLYTKIAVMLQNRFRLKEYYQRQILLQPTEMVIPDEERQLLEKAMHIVESNLGNSDFAIPTLVREMGMSQSAFYRQIKAITGQSVVEFIRDIRLKQAAQLLATTHLRIAEVASMVGFNDPKYFRKIFQELYILSPSEYAKQHRQTVALEK</sequence>
<dbReference type="FunFam" id="2.60.40.10:FF:000791">
    <property type="entry name" value="Two-component system sensor histidine kinase/response regulator"/>
    <property type="match status" value="1"/>
</dbReference>
<dbReference type="FunFam" id="1.10.287.130:FF:000045">
    <property type="entry name" value="Two-component system sensor histidine kinase/response regulator"/>
    <property type="match status" value="1"/>
</dbReference>
<dbReference type="InterPro" id="IPR005467">
    <property type="entry name" value="His_kinase_dom"/>
</dbReference>
<dbReference type="EC" id="2.7.13.3" evidence="2"/>
<dbReference type="PROSITE" id="PS50109">
    <property type="entry name" value="HIS_KIN"/>
    <property type="match status" value="1"/>
</dbReference>
<dbReference type="SUPFAM" id="SSF55874">
    <property type="entry name" value="ATPase domain of HSP90 chaperone/DNA topoisomerase II/histidine kinase"/>
    <property type="match status" value="1"/>
</dbReference>
<dbReference type="PRINTS" id="PR00344">
    <property type="entry name" value="BCTRLSENSOR"/>
</dbReference>
<dbReference type="PROSITE" id="PS01124">
    <property type="entry name" value="HTH_ARAC_FAMILY_2"/>
    <property type="match status" value="1"/>
</dbReference>
<dbReference type="Pfam" id="PF12833">
    <property type="entry name" value="HTH_18"/>
    <property type="match status" value="1"/>
</dbReference>
<name>A0A840TF24_9BACT</name>
<evidence type="ECO:0000256" key="9">
    <source>
        <dbReference type="SAM" id="SignalP"/>
    </source>
</evidence>
<evidence type="ECO:0000256" key="3">
    <source>
        <dbReference type="ARBA" id="ARBA00022553"/>
    </source>
</evidence>
<evidence type="ECO:0000259" key="10">
    <source>
        <dbReference type="PROSITE" id="PS01124"/>
    </source>
</evidence>
<dbReference type="Gene3D" id="3.30.565.10">
    <property type="entry name" value="Histidine kinase-like ATPase, C-terminal domain"/>
    <property type="match status" value="1"/>
</dbReference>
<dbReference type="Pfam" id="PF02518">
    <property type="entry name" value="HATPase_c"/>
    <property type="match status" value="1"/>
</dbReference>
<dbReference type="SUPFAM" id="SSF63829">
    <property type="entry name" value="Calcium-dependent phosphotriesterase"/>
    <property type="match status" value="2"/>
</dbReference>
<keyword evidence="13" id="KW-0238">DNA-binding</keyword>
<dbReference type="InterPro" id="IPR003594">
    <property type="entry name" value="HATPase_dom"/>
</dbReference>
<dbReference type="GO" id="GO:0000155">
    <property type="term" value="F:phosphorelay sensor kinase activity"/>
    <property type="evidence" value="ECO:0007669"/>
    <property type="project" value="InterPro"/>
</dbReference>
<dbReference type="InterPro" id="IPR011110">
    <property type="entry name" value="Reg_prop"/>
</dbReference>
<dbReference type="RefSeq" id="WP_184171324.1">
    <property type="nucleotide sequence ID" value="NZ_JACHGF010000001.1"/>
</dbReference>
<dbReference type="PANTHER" id="PTHR43547">
    <property type="entry name" value="TWO-COMPONENT HISTIDINE KINASE"/>
    <property type="match status" value="1"/>
</dbReference>
<keyword evidence="6" id="KW-0805">Transcription regulation</keyword>
<evidence type="ECO:0000256" key="4">
    <source>
        <dbReference type="ARBA" id="ARBA00022679"/>
    </source>
</evidence>
<keyword evidence="9" id="KW-0732">Signal</keyword>
<keyword evidence="5 13" id="KW-0418">Kinase</keyword>
<dbReference type="SMART" id="SM00387">
    <property type="entry name" value="HATPase_c"/>
    <property type="match status" value="1"/>
</dbReference>
<dbReference type="InterPro" id="IPR001789">
    <property type="entry name" value="Sig_transdc_resp-reg_receiver"/>
</dbReference>
<dbReference type="EMBL" id="JACHGF010000001">
    <property type="protein sequence ID" value="MBB5282716.1"/>
    <property type="molecule type" value="Genomic_DNA"/>
</dbReference>
<dbReference type="InterPro" id="IPR004358">
    <property type="entry name" value="Sig_transdc_His_kin-like_C"/>
</dbReference>
<dbReference type="InterPro" id="IPR036890">
    <property type="entry name" value="HATPase_C_sf"/>
</dbReference>
<evidence type="ECO:0000256" key="1">
    <source>
        <dbReference type="ARBA" id="ARBA00000085"/>
    </source>
</evidence>
<evidence type="ECO:0000256" key="6">
    <source>
        <dbReference type="ARBA" id="ARBA00023015"/>
    </source>
</evidence>
<evidence type="ECO:0000256" key="7">
    <source>
        <dbReference type="ARBA" id="ARBA00023163"/>
    </source>
</evidence>
<comment type="catalytic activity">
    <reaction evidence="1">
        <text>ATP + protein L-histidine = ADP + protein N-phospho-L-histidine.</text>
        <dbReference type="EC" id="2.7.13.3"/>
    </reaction>
</comment>
<dbReference type="InterPro" id="IPR018060">
    <property type="entry name" value="HTH_AraC"/>
</dbReference>
<dbReference type="SUPFAM" id="SSF52172">
    <property type="entry name" value="CheY-like"/>
    <property type="match status" value="1"/>
</dbReference>
<dbReference type="SUPFAM" id="SSF47384">
    <property type="entry name" value="Homodimeric domain of signal transducing histidine kinase"/>
    <property type="match status" value="1"/>
</dbReference>
<dbReference type="Proteomes" id="UP000557307">
    <property type="component" value="Unassembled WGS sequence"/>
</dbReference>
<dbReference type="Pfam" id="PF07495">
    <property type="entry name" value="Y_Y_Y"/>
    <property type="match status" value="1"/>
</dbReference>
<feature type="chain" id="PRO_5032628419" description="histidine kinase" evidence="9">
    <location>
        <begin position="26"/>
        <end position="1419"/>
    </location>
</feature>
<feature type="modified residue" description="4-aspartylphosphate" evidence="8">
    <location>
        <position position="1212"/>
    </location>
</feature>
<protein>
    <recommendedName>
        <fullName evidence="2">histidine kinase</fullName>
        <ecNumber evidence="2">2.7.13.3</ecNumber>
    </recommendedName>
</protein>
<dbReference type="Gene3D" id="3.40.50.2300">
    <property type="match status" value="1"/>
</dbReference>
<dbReference type="CDD" id="cd17574">
    <property type="entry name" value="REC_OmpR"/>
    <property type="match status" value="1"/>
</dbReference>
<evidence type="ECO:0000313" key="13">
    <source>
        <dbReference type="EMBL" id="MBB5282716.1"/>
    </source>
</evidence>
<evidence type="ECO:0000313" key="14">
    <source>
        <dbReference type="Proteomes" id="UP000557307"/>
    </source>
</evidence>
<keyword evidence="7" id="KW-0804">Transcription</keyword>
<dbReference type="InterPro" id="IPR015943">
    <property type="entry name" value="WD40/YVTN_repeat-like_dom_sf"/>
</dbReference>
<dbReference type="InterPro" id="IPR011006">
    <property type="entry name" value="CheY-like_superfamily"/>
</dbReference>
<feature type="domain" description="HTH araC/xylS-type" evidence="10">
    <location>
        <begin position="1311"/>
        <end position="1410"/>
    </location>
</feature>
<proteinExistence type="predicted"/>
<dbReference type="InterPro" id="IPR009057">
    <property type="entry name" value="Homeodomain-like_sf"/>
</dbReference>
<comment type="caution">
    <text evidence="13">The sequence shown here is derived from an EMBL/GenBank/DDBJ whole genome shotgun (WGS) entry which is preliminary data.</text>
</comment>
<feature type="signal peptide" evidence="9">
    <location>
        <begin position="1"/>
        <end position="25"/>
    </location>
</feature>
<dbReference type="SUPFAM" id="SSF46689">
    <property type="entry name" value="Homeodomain-like"/>
    <property type="match status" value="1"/>
</dbReference>
<evidence type="ECO:0000259" key="11">
    <source>
        <dbReference type="PROSITE" id="PS50109"/>
    </source>
</evidence>
<dbReference type="Gene3D" id="1.10.287.130">
    <property type="match status" value="1"/>
</dbReference>
<evidence type="ECO:0000259" key="12">
    <source>
        <dbReference type="PROSITE" id="PS50110"/>
    </source>
</evidence>